<reference evidence="8 9" key="1">
    <citation type="submission" date="2019-06" db="EMBL/GenBank/DDBJ databases">
        <authorList>
            <person name="Palmer J.M."/>
        </authorList>
    </citation>
    <scope>NUCLEOTIDE SEQUENCE [LARGE SCALE GENOMIC DNA]</scope>
    <source>
        <strain evidence="8 9">TWF703</strain>
    </source>
</reference>
<dbReference type="GO" id="GO:0007007">
    <property type="term" value="P:inner mitochondrial membrane organization"/>
    <property type="evidence" value="ECO:0007669"/>
    <property type="project" value="TreeGrafter"/>
</dbReference>
<evidence type="ECO:0000256" key="1">
    <source>
        <dbReference type="ARBA" id="ARBA00004170"/>
    </source>
</evidence>
<dbReference type="GO" id="GO:0035965">
    <property type="term" value="P:cardiolipin acyl-chain remodeling"/>
    <property type="evidence" value="ECO:0007669"/>
    <property type="project" value="TreeGrafter"/>
</dbReference>
<evidence type="ECO:0000313" key="8">
    <source>
        <dbReference type="EMBL" id="KAF3130573.1"/>
    </source>
</evidence>
<dbReference type="GO" id="GO:0047184">
    <property type="term" value="F:1-acylglycerophosphocholine O-acyltransferase activity"/>
    <property type="evidence" value="ECO:0007669"/>
    <property type="project" value="TreeGrafter"/>
</dbReference>
<keyword evidence="5" id="KW-0012">Acyltransferase</keyword>
<gene>
    <name evidence="8" type="ORF">TWF703_008104</name>
</gene>
<comment type="subcellular location">
    <subcellularLocation>
        <location evidence="1">Membrane</location>
        <topology evidence="1">Peripheral membrane protein</topology>
    </subcellularLocation>
</comment>
<dbReference type="Proteomes" id="UP000480548">
    <property type="component" value="Unassembled WGS sequence"/>
</dbReference>
<dbReference type="EMBL" id="WIQZ01000053">
    <property type="protein sequence ID" value="KAF3130573.1"/>
    <property type="molecule type" value="Genomic_DNA"/>
</dbReference>
<keyword evidence="4" id="KW-0472">Membrane</keyword>
<evidence type="ECO:0000256" key="4">
    <source>
        <dbReference type="ARBA" id="ARBA00023136"/>
    </source>
</evidence>
<dbReference type="AlphaFoldDB" id="A0A7C8JTN6"/>
<evidence type="ECO:0000256" key="2">
    <source>
        <dbReference type="ARBA" id="ARBA00022679"/>
    </source>
</evidence>
<name>A0A7C8JTN6_ORBOL</name>
<feature type="region of interest" description="Disordered" evidence="7">
    <location>
        <begin position="169"/>
        <end position="189"/>
    </location>
</feature>
<dbReference type="InterPro" id="IPR000872">
    <property type="entry name" value="Tafazzin"/>
</dbReference>
<dbReference type="GO" id="GO:0031966">
    <property type="term" value="C:mitochondrial membrane"/>
    <property type="evidence" value="ECO:0007669"/>
    <property type="project" value="TreeGrafter"/>
</dbReference>
<evidence type="ECO:0000256" key="7">
    <source>
        <dbReference type="SAM" id="MobiDB-lite"/>
    </source>
</evidence>
<accession>A0A7C8JTN6</accession>
<dbReference type="PANTHER" id="PTHR12497">
    <property type="entry name" value="TAZ PROTEIN TAFAZZIN"/>
    <property type="match status" value="1"/>
</dbReference>
<sequence>MTACMLLTKGFLFGLNTTKVHNLDNLTRILDLRLKPGTPESQNALITGGFRHVDKDSHERYSFKSYLCTHFRKMDLMIKRAEFMIYASRTGKAELQNFFIPFRNIITKILRFTAAISFTTAFFSSGQVLPTYRLRHSPNGGLFQPVMEKTLLMLTHPTLRGSLASSNLITRVSPSPTSGDGSTSPDSIISKPPALSDKVSAAADASQSKPPIWLHIFPEGQIYQHPTFQMRYFKWGIARYILELPQPPIVLPMFFTGMQNVMHEKRSFPRFLPRPGNTISITFGSAIPLDRWDKVRQRWRQIRESCRAIGGEEGERLLREGPEAVKLRVEVALMVRDEVEKLRIECGYPPAQPESALAETFKDKNSYLHEFEADPEKHVNS</sequence>
<organism evidence="8 9">
    <name type="scientific">Orbilia oligospora</name>
    <name type="common">Nematode-trapping fungus</name>
    <name type="synonym">Arthrobotrys oligospora</name>
    <dbReference type="NCBI Taxonomy" id="2813651"/>
    <lineage>
        <taxon>Eukaryota</taxon>
        <taxon>Fungi</taxon>
        <taxon>Dikarya</taxon>
        <taxon>Ascomycota</taxon>
        <taxon>Pezizomycotina</taxon>
        <taxon>Orbiliomycetes</taxon>
        <taxon>Orbiliales</taxon>
        <taxon>Orbiliaceae</taxon>
        <taxon>Orbilia</taxon>
    </lineage>
</organism>
<proteinExistence type="inferred from homology"/>
<evidence type="ECO:0000256" key="6">
    <source>
        <dbReference type="RuleBase" id="RU365062"/>
    </source>
</evidence>
<evidence type="ECO:0000256" key="5">
    <source>
        <dbReference type="ARBA" id="ARBA00023315"/>
    </source>
</evidence>
<evidence type="ECO:0000313" key="9">
    <source>
        <dbReference type="Proteomes" id="UP000480548"/>
    </source>
</evidence>
<comment type="similarity">
    <text evidence="6">Belongs to the taffazin family.</text>
</comment>
<protein>
    <recommendedName>
        <fullName evidence="6">Tafazzin family protein</fullName>
    </recommendedName>
</protein>
<evidence type="ECO:0000256" key="3">
    <source>
        <dbReference type="ARBA" id="ARBA00023098"/>
    </source>
</evidence>
<keyword evidence="2" id="KW-0808">Transferase</keyword>
<comment type="caution">
    <text evidence="8">The sequence shown here is derived from an EMBL/GenBank/DDBJ whole genome shotgun (WGS) entry which is preliminary data.</text>
</comment>
<keyword evidence="3" id="KW-0443">Lipid metabolism</keyword>
<feature type="compositionally biased region" description="Low complexity" evidence="7">
    <location>
        <begin position="173"/>
        <end position="189"/>
    </location>
</feature>
<dbReference type="PANTHER" id="PTHR12497:SF0">
    <property type="entry name" value="TAFAZZIN"/>
    <property type="match status" value="1"/>
</dbReference>